<dbReference type="EMBL" id="JAAKZH010000002">
    <property type="protein sequence ID" value="NGO63474.1"/>
    <property type="molecule type" value="Genomic_DNA"/>
</dbReference>
<dbReference type="Proteomes" id="UP000477849">
    <property type="component" value="Unassembled WGS sequence"/>
</dbReference>
<organism evidence="2 3">
    <name type="scientific">Rhizobium daejeonense</name>
    <dbReference type="NCBI Taxonomy" id="240521"/>
    <lineage>
        <taxon>Bacteria</taxon>
        <taxon>Pseudomonadati</taxon>
        <taxon>Pseudomonadota</taxon>
        <taxon>Alphaproteobacteria</taxon>
        <taxon>Hyphomicrobiales</taxon>
        <taxon>Rhizobiaceae</taxon>
        <taxon>Rhizobium/Agrobacterium group</taxon>
        <taxon>Rhizobium</taxon>
    </lineage>
</organism>
<keyword evidence="3" id="KW-1185">Reference proteome</keyword>
<reference evidence="2 3" key="1">
    <citation type="submission" date="2020-02" db="EMBL/GenBank/DDBJ databases">
        <title>Genome sequence of the type strain CCBAU10050 of Rhizobium daejeonense.</title>
        <authorList>
            <person name="Gao J."/>
            <person name="Sun J."/>
        </authorList>
    </citation>
    <scope>NUCLEOTIDE SEQUENCE [LARGE SCALE GENOMIC DNA]</scope>
    <source>
        <strain evidence="2 3">CCBAU10050</strain>
    </source>
</reference>
<evidence type="ECO:0000313" key="2">
    <source>
        <dbReference type="EMBL" id="NGO63474.1"/>
    </source>
</evidence>
<gene>
    <name evidence="2" type="ORF">G6N76_07290</name>
</gene>
<keyword evidence="1" id="KW-1133">Transmembrane helix</keyword>
<sequence length="69" mass="7486">MMINAVVFGVGAVMVLMIPALAAQAKYLIPAVVVISFVSAPFIASLIAPRMRLRNWGKERWQEGDLISG</sequence>
<evidence type="ECO:0000313" key="3">
    <source>
        <dbReference type="Proteomes" id="UP000477849"/>
    </source>
</evidence>
<keyword evidence="1" id="KW-0472">Membrane</keyword>
<name>A0A6M1RPE7_9HYPH</name>
<protein>
    <submittedName>
        <fullName evidence="2">Uncharacterized protein</fullName>
    </submittedName>
</protein>
<evidence type="ECO:0000256" key="1">
    <source>
        <dbReference type="SAM" id="Phobius"/>
    </source>
</evidence>
<keyword evidence="1" id="KW-0812">Transmembrane</keyword>
<proteinExistence type="predicted"/>
<comment type="caution">
    <text evidence="2">The sequence shown here is derived from an EMBL/GenBank/DDBJ whole genome shotgun (WGS) entry which is preliminary data.</text>
</comment>
<accession>A0A6M1RPE7</accession>
<feature type="transmembrane region" description="Helical" evidence="1">
    <location>
        <begin position="32"/>
        <end position="51"/>
    </location>
</feature>
<dbReference type="AlphaFoldDB" id="A0A6M1RPE7"/>